<keyword evidence="3" id="KW-0496">Mitochondrion</keyword>
<reference evidence="9" key="2">
    <citation type="submission" date="2025-09" db="UniProtKB">
        <authorList>
            <consortium name="Ensembl"/>
        </authorList>
    </citation>
    <scope>IDENTIFICATION</scope>
</reference>
<dbReference type="InterPro" id="IPR018392">
    <property type="entry name" value="LysM"/>
</dbReference>
<dbReference type="PROSITE" id="PS51782">
    <property type="entry name" value="LYSM"/>
    <property type="match status" value="1"/>
</dbReference>
<dbReference type="Pfam" id="PF07534">
    <property type="entry name" value="TLD"/>
    <property type="match status" value="2"/>
</dbReference>
<feature type="compositionally biased region" description="Basic and acidic residues" evidence="6">
    <location>
        <begin position="568"/>
        <end position="581"/>
    </location>
</feature>
<feature type="compositionally biased region" description="Polar residues" evidence="6">
    <location>
        <begin position="284"/>
        <end position="302"/>
    </location>
</feature>
<evidence type="ECO:0000313" key="9">
    <source>
        <dbReference type="Ensembl" id="ENSCCRP00010009705.1"/>
    </source>
</evidence>
<dbReference type="AlphaFoldDB" id="A0A8C1GKA6"/>
<proteinExistence type="inferred from homology"/>
<dbReference type="SUPFAM" id="SSF54106">
    <property type="entry name" value="LysM domain"/>
    <property type="match status" value="1"/>
</dbReference>
<comment type="subcellular location">
    <subcellularLocation>
        <location evidence="1">Mitochondrion</location>
    </subcellularLocation>
</comment>
<dbReference type="SMART" id="SM00257">
    <property type="entry name" value="LysM"/>
    <property type="match status" value="1"/>
</dbReference>
<dbReference type="GO" id="GO:0005634">
    <property type="term" value="C:nucleus"/>
    <property type="evidence" value="ECO:0007669"/>
    <property type="project" value="TreeGrafter"/>
</dbReference>
<evidence type="ECO:0000313" key="10">
    <source>
        <dbReference type="Proteomes" id="UP000694427"/>
    </source>
</evidence>
<evidence type="ECO:0000256" key="2">
    <source>
        <dbReference type="ARBA" id="ARBA00009540"/>
    </source>
</evidence>
<dbReference type="PANTHER" id="PTHR23354">
    <property type="entry name" value="NUCLEOLAR PROTEIN 7/ESTROGEN RECEPTOR COACTIVATOR-RELATED"/>
    <property type="match status" value="1"/>
</dbReference>
<dbReference type="CDD" id="cd00118">
    <property type="entry name" value="LysM"/>
    <property type="match status" value="1"/>
</dbReference>
<dbReference type="Pfam" id="PF01476">
    <property type="entry name" value="LysM"/>
    <property type="match status" value="1"/>
</dbReference>
<dbReference type="SMART" id="SM00584">
    <property type="entry name" value="TLDc"/>
    <property type="match status" value="1"/>
</dbReference>
<evidence type="ECO:0000256" key="1">
    <source>
        <dbReference type="ARBA" id="ARBA00004173"/>
    </source>
</evidence>
<reference evidence="9" key="1">
    <citation type="submission" date="2025-08" db="UniProtKB">
        <authorList>
            <consortium name="Ensembl"/>
        </authorList>
    </citation>
    <scope>IDENTIFICATION</scope>
</reference>
<evidence type="ECO:0000256" key="4">
    <source>
        <dbReference type="ARBA" id="ARBA00037112"/>
    </source>
</evidence>
<dbReference type="GO" id="GO:0006979">
    <property type="term" value="P:response to oxidative stress"/>
    <property type="evidence" value="ECO:0007669"/>
    <property type="project" value="TreeGrafter"/>
</dbReference>
<feature type="region of interest" description="Disordered" evidence="6">
    <location>
        <begin position="282"/>
        <end position="389"/>
    </location>
</feature>
<feature type="region of interest" description="Disordered" evidence="6">
    <location>
        <begin position="147"/>
        <end position="205"/>
    </location>
</feature>
<dbReference type="Gene3D" id="3.10.350.10">
    <property type="entry name" value="LysM domain"/>
    <property type="match status" value="1"/>
</dbReference>
<dbReference type="InterPro" id="IPR036779">
    <property type="entry name" value="LysM_dom_sf"/>
</dbReference>
<protein>
    <recommendedName>
        <fullName evidence="5">Oxidation resistance protein 1</fullName>
    </recommendedName>
</protein>
<dbReference type="Proteomes" id="UP000694427">
    <property type="component" value="Unplaced"/>
</dbReference>
<evidence type="ECO:0000256" key="5">
    <source>
        <dbReference type="ARBA" id="ARBA00040604"/>
    </source>
</evidence>
<dbReference type="InterPro" id="IPR006571">
    <property type="entry name" value="TLDc_dom"/>
</dbReference>
<feature type="domain" description="TLDc" evidence="8">
    <location>
        <begin position="591"/>
        <end position="733"/>
    </location>
</feature>
<dbReference type="Ensembl" id="ENSCCRT00010010563.1">
    <property type="protein sequence ID" value="ENSCCRP00010009705.1"/>
    <property type="gene ID" value="ENSCCRG00010004135.1"/>
</dbReference>
<keyword evidence="10" id="KW-1185">Reference proteome</keyword>
<sequence length="733" mass="81502">MFSTKRLKKKSQSVDIPGEGYAGSLVKDLLASPLIQNVARTAISEEKGISTTNIQKARSPRRGELKRGYTIDTGQKKCALERKDVRRISFQRPKGTMEYVVESRDTINSIALKFDTTPNELVQLNKLFSRAVVAGKVLYVPDPEYISSAESSPSLSPISPLSPTSSEADLEKATTDSDGVRRRHSTPGPGHGPPRPARVVSSTSEEEEALTEKFLKMNCKYISDGKGIVSGVLLVTPNNIMFDPHKSDQLVQERGCEEYGIMCPLEEVQSAAMCREITDIRPSVTETGNDSASTAPRSTEASLSEDVFTESELSPVRDDTLATSSDELPQIKSSGASSESVQTINQATTATEEPSMVDAKDVKEAVQDAETEGRGWRDSATEEPSMVDTKDVKEAVQDAETEGRGWRDSGIEQSLNTRDLSNEVVFENQKSKSHKFLCLRVGRAMRKTFLSYASASMQQYAQRDRKHEYWFAVPSERSDHLYAFFVLWTPEVYGEGLGGLTREPRFVVVKKNQDAESGEHDKPVPDITFKDWEVVSVTEYYRRIDALNSEDLRSLCKRLQITTKEEVNSKHMVKSDPEPESFRPSLNEPSVLLQPDQIEKLAKHLPARTIGYPWSLAFSTCKNGMSIKSLYRAMQGQDSPVLMVIKDSDGQLFGALASEPFKVSDGFYGTGETFLFTFYMDSLAFGGGGGEFGLWLDGDLYHGRTHSCKTFGNPMLSKTEDFYVQDIEIWAFE</sequence>
<evidence type="ECO:0000256" key="6">
    <source>
        <dbReference type="SAM" id="MobiDB-lite"/>
    </source>
</evidence>
<comment type="function">
    <text evidence="4">May be involved in protection from oxidative damage.</text>
</comment>
<name>A0A8C1GKA6_CYPCA</name>
<dbReference type="GO" id="GO:0005739">
    <property type="term" value="C:mitochondrion"/>
    <property type="evidence" value="ECO:0007669"/>
    <property type="project" value="UniProtKB-SubCell"/>
</dbReference>
<feature type="region of interest" description="Disordered" evidence="6">
    <location>
        <begin position="568"/>
        <end position="588"/>
    </location>
</feature>
<dbReference type="PROSITE" id="PS51886">
    <property type="entry name" value="TLDC"/>
    <property type="match status" value="1"/>
</dbReference>
<feature type="compositionally biased region" description="Basic and acidic residues" evidence="6">
    <location>
        <begin position="358"/>
        <end position="380"/>
    </location>
</feature>
<evidence type="ECO:0000256" key="3">
    <source>
        <dbReference type="ARBA" id="ARBA00023128"/>
    </source>
</evidence>
<comment type="similarity">
    <text evidence="2">Belongs to the OXR1 family.</text>
</comment>
<feature type="compositionally biased region" description="Basic and acidic residues" evidence="6">
    <location>
        <begin position="169"/>
        <end position="180"/>
    </location>
</feature>
<accession>A0A8C1GKA6</accession>
<evidence type="ECO:0000259" key="7">
    <source>
        <dbReference type="PROSITE" id="PS51782"/>
    </source>
</evidence>
<evidence type="ECO:0000259" key="8">
    <source>
        <dbReference type="PROSITE" id="PS51886"/>
    </source>
</evidence>
<organism evidence="9 10">
    <name type="scientific">Cyprinus carpio</name>
    <name type="common">Common carp</name>
    <dbReference type="NCBI Taxonomy" id="7962"/>
    <lineage>
        <taxon>Eukaryota</taxon>
        <taxon>Metazoa</taxon>
        <taxon>Chordata</taxon>
        <taxon>Craniata</taxon>
        <taxon>Vertebrata</taxon>
        <taxon>Euteleostomi</taxon>
        <taxon>Actinopterygii</taxon>
        <taxon>Neopterygii</taxon>
        <taxon>Teleostei</taxon>
        <taxon>Ostariophysi</taxon>
        <taxon>Cypriniformes</taxon>
        <taxon>Cyprinidae</taxon>
        <taxon>Cyprininae</taxon>
        <taxon>Cyprinus</taxon>
    </lineage>
</organism>
<feature type="compositionally biased region" description="Low complexity" evidence="6">
    <location>
        <begin position="147"/>
        <end position="167"/>
    </location>
</feature>
<dbReference type="PANTHER" id="PTHR23354:SF69">
    <property type="entry name" value="OXIDATION RESISTANCE PROTEIN 1"/>
    <property type="match status" value="1"/>
</dbReference>
<feature type="compositionally biased region" description="Polar residues" evidence="6">
    <location>
        <begin position="321"/>
        <end position="352"/>
    </location>
</feature>
<feature type="domain" description="LysM" evidence="7">
    <location>
        <begin position="97"/>
        <end position="140"/>
    </location>
</feature>